<dbReference type="InterPro" id="IPR055170">
    <property type="entry name" value="GFO_IDH_MocA-like_dom"/>
</dbReference>
<accession>A0A927H0Y0</accession>
<name>A0A927H0Y0_9BACL</name>
<dbReference type="SUPFAM" id="SSF51735">
    <property type="entry name" value="NAD(P)-binding Rossmann-fold domains"/>
    <property type="match status" value="1"/>
</dbReference>
<protein>
    <submittedName>
        <fullName evidence="2">Gfo/Idh/MocA family oxidoreductase</fullName>
    </submittedName>
</protein>
<dbReference type="AlphaFoldDB" id="A0A927H0Y0"/>
<dbReference type="RefSeq" id="WP_190929380.1">
    <property type="nucleotide sequence ID" value="NZ_JACXJA010000022.1"/>
</dbReference>
<feature type="domain" description="GFO/IDH/MocA-like oxidoreductase" evidence="1">
    <location>
        <begin position="131"/>
        <end position="257"/>
    </location>
</feature>
<reference evidence="2" key="1">
    <citation type="submission" date="2020-09" db="EMBL/GenBank/DDBJ databases">
        <title>A novel bacterium of genus Paenibacillus, isolated from South China Sea.</title>
        <authorList>
            <person name="Huang H."/>
            <person name="Mo K."/>
            <person name="Hu Y."/>
        </authorList>
    </citation>
    <scope>NUCLEOTIDE SEQUENCE</scope>
    <source>
        <strain evidence="2">IB182363</strain>
    </source>
</reference>
<dbReference type="Gene3D" id="3.30.360.10">
    <property type="entry name" value="Dihydrodipicolinate Reductase, domain 2"/>
    <property type="match status" value="1"/>
</dbReference>
<dbReference type="InterPro" id="IPR036291">
    <property type="entry name" value="NAD(P)-bd_dom_sf"/>
</dbReference>
<dbReference type="Gene3D" id="3.40.50.720">
    <property type="entry name" value="NAD(P)-binding Rossmann-like Domain"/>
    <property type="match status" value="1"/>
</dbReference>
<dbReference type="Proteomes" id="UP000639396">
    <property type="component" value="Unassembled WGS sequence"/>
</dbReference>
<dbReference type="Pfam" id="PF22725">
    <property type="entry name" value="GFO_IDH_MocA_C3"/>
    <property type="match status" value="1"/>
</dbReference>
<dbReference type="PANTHER" id="PTHR43377:SF1">
    <property type="entry name" value="BILIVERDIN REDUCTASE A"/>
    <property type="match status" value="1"/>
</dbReference>
<evidence type="ECO:0000259" key="1">
    <source>
        <dbReference type="Pfam" id="PF22725"/>
    </source>
</evidence>
<dbReference type="SUPFAM" id="SSF55347">
    <property type="entry name" value="Glyceraldehyde-3-phosphate dehydrogenase-like, C-terminal domain"/>
    <property type="match status" value="1"/>
</dbReference>
<evidence type="ECO:0000313" key="2">
    <source>
        <dbReference type="EMBL" id="MBD2863748.1"/>
    </source>
</evidence>
<gene>
    <name evidence="2" type="ORF">IDH45_17280</name>
</gene>
<proteinExistence type="predicted"/>
<evidence type="ECO:0000313" key="3">
    <source>
        <dbReference type="Proteomes" id="UP000639396"/>
    </source>
</evidence>
<sequence length="337" mass="37025">MERMFSVIGCQHGHIGSFIGEMIALGYSCKGIYESGDRKLAVGIAERYGVPFLDDMEEALAPEIGIVGSAALNNEKINVIELCESRGKHIMVDKPAVTDRDGLSRLEAVIGRGRIQVGMMLTERFRPVTVTLKRAIDSGELGDIVSLSFRKPHRLAGGARAPLFFNKENNGGLIVDILVHDFDLLRWLTGKEVTSMQSVMTKTMMPEHPTFYDVAVAQVVMEDAALAQLYADWHTPDKSWTYGDSRLFVCGTKGSAELRLNGDPALAKEELMFTVTGREPLARKELQPVPHKLCEDFLGGIEGKPSVLTPHDVLMVSRLTVEADEQAQLIDKTAAVV</sequence>
<organism evidence="2 3">
    <name type="scientific">Paenibacillus oceani</name>
    <dbReference type="NCBI Taxonomy" id="2772510"/>
    <lineage>
        <taxon>Bacteria</taxon>
        <taxon>Bacillati</taxon>
        <taxon>Bacillota</taxon>
        <taxon>Bacilli</taxon>
        <taxon>Bacillales</taxon>
        <taxon>Paenibacillaceae</taxon>
        <taxon>Paenibacillus</taxon>
    </lineage>
</organism>
<comment type="caution">
    <text evidence="2">The sequence shown here is derived from an EMBL/GenBank/DDBJ whole genome shotgun (WGS) entry which is preliminary data.</text>
</comment>
<dbReference type="InterPro" id="IPR051450">
    <property type="entry name" value="Gfo/Idh/MocA_Oxidoreductases"/>
</dbReference>
<dbReference type="PANTHER" id="PTHR43377">
    <property type="entry name" value="BILIVERDIN REDUCTASE A"/>
    <property type="match status" value="1"/>
</dbReference>
<dbReference type="EMBL" id="JACXJA010000022">
    <property type="protein sequence ID" value="MBD2863748.1"/>
    <property type="molecule type" value="Genomic_DNA"/>
</dbReference>
<keyword evidence="3" id="KW-1185">Reference proteome</keyword>